<name>A0A402B2N0_9CHLR</name>
<comment type="similarity">
    <text evidence="1">Belongs to the Gfo/Idh/MocA family.</text>
</comment>
<dbReference type="PANTHER" id="PTHR43377:SF2">
    <property type="entry name" value="BINDING ROSSMANN FOLD OXIDOREDUCTASE, PUTATIVE (AFU_ORTHOLOGUE AFUA_4G00560)-RELATED"/>
    <property type="match status" value="1"/>
</dbReference>
<evidence type="ECO:0000256" key="1">
    <source>
        <dbReference type="ARBA" id="ARBA00010928"/>
    </source>
</evidence>
<dbReference type="EMBL" id="BIFT01000001">
    <property type="protein sequence ID" value="GCE25588.1"/>
    <property type="molecule type" value="Genomic_DNA"/>
</dbReference>
<dbReference type="Proteomes" id="UP000287171">
    <property type="component" value="Unassembled WGS sequence"/>
</dbReference>
<dbReference type="InterPro" id="IPR036291">
    <property type="entry name" value="NAD(P)-bd_dom_sf"/>
</dbReference>
<accession>A0A402B2N0</accession>
<protein>
    <submittedName>
        <fullName evidence="4">Oxidoreductase</fullName>
    </submittedName>
</protein>
<sequence length="420" mass="46964">MRKVTIALIGAGQRGMNCYAQYALKFPHEVEFVAVADAKPERRASFQALHGLADKDCYADWRELLAQPRQADAILVCTQDAMHYEPAMAALQAGYHVLLEKPMSPNPRECLEMGACAEKHERIFSICHVLRFTNFFTTIKQILDQGEIGRLISIQHNENVAYWHYAHSYVRGNWRNSQLSSPMILAKSCHDMDIMLWLAGADCEHISSFGSLTHFIAENAPAGAPERCLDGCPVADSCLYYAPRHYLNEHIGWPATTISDDHSYEGRYKALQEGPYGRCVYHCDNNVVDHQVVNLEFANQVTAVFTMCAFTENCERTIKLMGTRGEIRAAMEKGEIEVTDFATKARKVITLPDVEGTSGHGGGDFGLMRDFVRLVQYDGQQVGRTSAATSVQSHLMAFAAEEARVSRQTISLADFRQALQ</sequence>
<gene>
    <name evidence="4" type="ORF">KDA_10720</name>
</gene>
<dbReference type="InterPro" id="IPR004104">
    <property type="entry name" value="Gfo/Idh/MocA-like_OxRdtase_C"/>
</dbReference>
<organism evidence="4 5">
    <name type="scientific">Dictyobacter alpinus</name>
    <dbReference type="NCBI Taxonomy" id="2014873"/>
    <lineage>
        <taxon>Bacteria</taxon>
        <taxon>Bacillati</taxon>
        <taxon>Chloroflexota</taxon>
        <taxon>Ktedonobacteria</taxon>
        <taxon>Ktedonobacterales</taxon>
        <taxon>Dictyobacteraceae</taxon>
        <taxon>Dictyobacter</taxon>
    </lineage>
</organism>
<feature type="domain" description="Gfo/Idh/MocA-like oxidoreductase C-terminal" evidence="3">
    <location>
        <begin position="140"/>
        <end position="388"/>
    </location>
</feature>
<evidence type="ECO:0000313" key="4">
    <source>
        <dbReference type="EMBL" id="GCE25588.1"/>
    </source>
</evidence>
<comment type="caution">
    <text evidence="4">The sequence shown here is derived from an EMBL/GenBank/DDBJ whole genome shotgun (WGS) entry which is preliminary data.</text>
</comment>
<evidence type="ECO:0000259" key="3">
    <source>
        <dbReference type="Pfam" id="PF02894"/>
    </source>
</evidence>
<proteinExistence type="inferred from homology"/>
<dbReference type="PANTHER" id="PTHR43377">
    <property type="entry name" value="BILIVERDIN REDUCTASE A"/>
    <property type="match status" value="1"/>
</dbReference>
<dbReference type="SUPFAM" id="SSF55347">
    <property type="entry name" value="Glyceraldehyde-3-phosphate dehydrogenase-like, C-terminal domain"/>
    <property type="match status" value="1"/>
</dbReference>
<dbReference type="InterPro" id="IPR051450">
    <property type="entry name" value="Gfo/Idh/MocA_Oxidoreductases"/>
</dbReference>
<dbReference type="SUPFAM" id="SSF51735">
    <property type="entry name" value="NAD(P)-binding Rossmann-fold domains"/>
    <property type="match status" value="1"/>
</dbReference>
<dbReference type="InterPro" id="IPR000683">
    <property type="entry name" value="Gfo/Idh/MocA-like_OxRdtase_N"/>
</dbReference>
<dbReference type="Gene3D" id="3.40.50.720">
    <property type="entry name" value="NAD(P)-binding Rossmann-like Domain"/>
    <property type="match status" value="1"/>
</dbReference>
<keyword evidence="5" id="KW-1185">Reference proteome</keyword>
<feature type="domain" description="Gfo/Idh/MocA-like oxidoreductase N-terminal" evidence="2">
    <location>
        <begin position="5"/>
        <end position="126"/>
    </location>
</feature>
<dbReference type="OrthoDB" id="9781031at2"/>
<evidence type="ECO:0000259" key="2">
    <source>
        <dbReference type="Pfam" id="PF01408"/>
    </source>
</evidence>
<dbReference type="Pfam" id="PF02894">
    <property type="entry name" value="GFO_IDH_MocA_C"/>
    <property type="match status" value="1"/>
</dbReference>
<dbReference type="Gene3D" id="3.30.360.10">
    <property type="entry name" value="Dihydrodipicolinate Reductase, domain 2"/>
    <property type="match status" value="1"/>
</dbReference>
<evidence type="ECO:0000313" key="5">
    <source>
        <dbReference type="Proteomes" id="UP000287171"/>
    </source>
</evidence>
<dbReference type="RefSeq" id="WP_126626151.1">
    <property type="nucleotide sequence ID" value="NZ_BIFT01000001.1"/>
</dbReference>
<dbReference type="GO" id="GO:0000166">
    <property type="term" value="F:nucleotide binding"/>
    <property type="evidence" value="ECO:0007669"/>
    <property type="project" value="InterPro"/>
</dbReference>
<reference evidence="5" key="1">
    <citation type="submission" date="2018-12" db="EMBL/GenBank/DDBJ databases">
        <title>Tengunoibacter tsumagoiensis gen. nov., sp. nov., Dictyobacter kobayashii sp. nov., D. alpinus sp. nov., and D. joshuensis sp. nov. and description of Dictyobacteraceae fam. nov. within the order Ktedonobacterales isolated from Tengu-no-mugimeshi.</title>
        <authorList>
            <person name="Wang C.M."/>
            <person name="Zheng Y."/>
            <person name="Sakai Y."/>
            <person name="Toyoda A."/>
            <person name="Minakuchi Y."/>
            <person name="Abe K."/>
            <person name="Yokota A."/>
            <person name="Yabe S."/>
        </authorList>
    </citation>
    <scope>NUCLEOTIDE SEQUENCE [LARGE SCALE GENOMIC DNA]</scope>
    <source>
        <strain evidence="5">Uno16</strain>
    </source>
</reference>
<dbReference type="AlphaFoldDB" id="A0A402B2N0"/>
<dbReference type="Pfam" id="PF01408">
    <property type="entry name" value="GFO_IDH_MocA"/>
    <property type="match status" value="1"/>
</dbReference>